<dbReference type="STRING" id="571913.VV02_02365"/>
<accession>A0A0K1JEF4</accession>
<evidence type="ECO:0000313" key="6">
    <source>
        <dbReference type="Proteomes" id="UP000066480"/>
    </source>
</evidence>
<dbReference type="Proteomes" id="UP000066480">
    <property type="component" value="Chromosome"/>
</dbReference>
<keyword evidence="2" id="KW-0238">DNA-binding</keyword>
<dbReference type="Gene3D" id="3.40.50.1360">
    <property type="match status" value="1"/>
</dbReference>
<dbReference type="KEGG" id="lmoi:VV02_02365"/>
<dbReference type="Pfam" id="PF08220">
    <property type="entry name" value="HTH_DeoR"/>
    <property type="match status" value="1"/>
</dbReference>
<dbReference type="InterPro" id="IPR036390">
    <property type="entry name" value="WH_DNA-bd_sf"/>
</dbReference>
<evidence type="ECO:0000256" key="2">
    <source>
        <dbReference type="ARBA" id="ARBA00023125"/>
    </source>
</evidence>
<dbReference type="InterPro" id="IPR050313">
    <property type="entry name" value="Carb_Metab_HTH_regulators"/>
</dbReference>
<organism evidence="5 6">
    <name type="scientific">Luteipulveratus mongoliensis</name>
    <dbReference type="NCBI Taxonomy" id="571913"/>
    <lineage>
        <taxon>Bacteria</taxon>
        <taxon>Bacillati</taxon>
        <taxon>Actinomycetota</taxon>
        <taxon>Actinomycetes</taxon>
        <taxon>Micrococcales</taxon>
        <taxon>Dermacoccaceae</taxon>
        <taxon>Luteipulveratus</taxon>
    </lineage>
</organism>
<dbReference type="PROSITE" id="PS00894">
    <property type="entry name" value="HTH_DEOR_1"/>
    <property type="match status" value="1"/>
</dbReference>
<keyword evidence="3" id="KW-0804">Transcription</keyword>
<protein>
    <submittedName>
        <fullName evidence="5">Alkaline phosphatase</fullName>
    </submittedName>
</protein>
<dbReference type="PRINTS" id="PR00037">
    <property type="entry name" value="HTHLACR"/>
</dbReference>
<dbReference type="InterPro" id="IPR018356">
    <property type="entry name" value="Tscrpt_reg_HTH_DeoR_CS"/>
</dbReference>
<evidence type="ECO:0000313" key="5">
    <source>
        <dbReference type="EMBL" id="AKU14978.1"/>
    </source>
</evidence>
<reference evidence="5 6" key="1">
    <citation type="submission" date="2015-03" db="EMBL/GenBank/DDBJ databases">
        <title>Luteipulveratus halotolerans sp. nov., a novel actinobacterium (Dermacoccaceae) from Sarawak, Malaysia.</title>
        <authorList>
            <person name="Juboi H."/>
            <person name="Basik A."/>
            <person name="Shamsul S.S."/>
            <person name="Arnold P."/>
            <person name="Schmitt E.K."/>
            <person name="Sanglier J.-J."/>
            <person name="Yeo T."/>
        </authorList>
    </citation>
    <scope>NUCLEOTIDE SEQUENCE [LARGE SCALE GENOMIC DNA]</scope>
    <source>
        <strain evidence="5 6">MN07-A0370</strain>
    </source>
</reference>
<proteinExistence type="predicted"/>
<dbReference type="SMART" id="SM01134">
    <property type="entry name" value="DeoRC"/>
    <property type="match status" value="1"/>
</dbReference>
<keyword evidence="6" id="KW-1185">Reference proteome</keyword>
<dbReference type="InterPro" id="IPR037171">
    <property type="entry name" value="NagB/RpiA_transferase-like"/>
</dbReference>
<sequence>MATTTRDREPRWTALLQLLAERGRLTVTEASQELDVSPATIRRDFVSLAGQQLATRTHGAIVATSVTYSLPARYRSTSGDSSRNALAERVAQLIPSGTVVGLNGGRTTTAVARALASEPEESTDPARPPRLSVVTNALNIASELALRPSIRCLVLGGVARPGSYEMTGDLPVSALRRLWLDTLVLGVDGLSAAGGATCGHDEEAAVNAAMAARAARIIVVGTGDKVGRTRMAQICPASAVTTLITDAEAPAEELDALRDIDVDVQVL</sequence>
<dbReference type="Pfam" id="PF00455">
    <property type="entry name" value="DeoRC"/>
    <property type="match status" value="1"/>
</dbReference>
<dbReference type="SMART" id="SM00420">
    <property type="entry name" value="HTH_DEOR"/>
    <property type="match status" value="1"/>
</dbReference>
<dbReference type="PROSITE" id="PS51000">
    <property type="entry name" value="HTH_DEOR_2"/>
    <property type="match status" value="1"/>
</dbReference>
<dbReference type="SUPFAM" id="SSF46785">
    <property type="entry name" value="Winged helix' DNA-binding domain"/>
    <property type="match status" value="1"/>
</dbReference>
<dbReference type="PATRIC" id="fig|571913.6.peg.485"/>
<dbReference type="InterPro" id="IPR014036">
    <property type="entry name" value="DeoR-like_C"/>
</dbReference>
<evidence type="ECO:0000256" key="3">
    <source>
        <dbReference type="ARBA" id="ARBA00023163"/>
    </source>
</evidence>
<dbReference type="GO" id="GO:0003677">
    <property type="term" value="F:DNA binding"/>
    <property type="evidence" value="ECO:0007669"/>
    <property type="project" value="UniProtKB-KW"/>
</dbReference>
<dbReference type="SUPFAM" id="SSF100950">
    <property type="entry name" value="NagB/RpiA/CoA transferase-like"/>
    <property type="match status" value="1"/>
</dbReference>
<dbReference type="GO" id="GO:0003700">
    <property type="term" value="F:DNA-binding transcription factor activity"/>
    <property type="evidence" value="ECO:0007669"/>
    <property type="project" value="InterPro"/>
</dbReference>
<keyword evidence="1" id="KW-0805">Transcription regulation</keyword>
<dbReference type="AlphaFoldDB" id="A0A0K1JEF4"/>
<feature type="domain" description="HTH deoR-type" evidence="4">
    <location>
        <begin position="8"/>
        <end position="63"/>
    </location>
</feature>
<evidence type="ECO:0000256" key="1">
    <source>
        <dbReference type="ARBA" id="ARBA00023015"/>
    </source>
</evidence>
<gene>
    <name evidence="5" type="ORF">VV02_02365</name>
</gene>
<dbReference type="RefSeq" id="WP_052589544.1">
    <property type="nucleotide sequence ID" value="NZ_CP011112.1"/>
</dbReference>
<dbReference type="InterPro" id="IPR001034">
    <property type="entry name" value="DeoR_HTH"/>
</dbReference>
<evidence type="ECO:0000259" key="4">
    <source>
        <dbReference type="PROSITE" id="PS51000"/>
    </source>
</evidence>
<dbReference type="PANTHER" id="PTHR30363:SF44">
    <property type="entry name" value="AGA OPERON TRANSCRIPTIONAL REPRESSOR-RELATED"/>
    <property type="match status" value="1"/>
</dbReference>
<name>A0A0K1JEF4_9MICO</name>
<dbReference type="PANTHER" id="PTHR30363">
    <property type="entry name" value="HTH-TYPE TRANSCRIPTIONAL REGULATOR SRLR-RELATED"/>
    <property type="match status" value="1"/>
</dbReference>
<dbReference type="EMBL" id="CP011112">
    <property type="protein sequence ID" value="AKU14978.1"/>
    <property type="molecule type" value="Genomic_DNA"/>
</dbReference>